<evidence type="ECO:0000256" key="2">
    <source>
        <dbReference type="ARBA" id="ARBA00022980"/>
    </source>
</evidence>
<geneLocation type="mitochondrion" evidence="5"/>
<evidence type="ECO:0000256" key="4">
    <source>
        <dbReference type="RuleBase" id="RU004413"/>
    </source>
</evidence>
<name>A0A2P1G8A9_9CRYP</name>
<protein>
    <submittedName>
        <fullName evidence="5">Ribosomal protein L16</fullName>
    </submittedName>
</protein>
<dbReference type="CDD" id="cd01433">
    <property type="entry name" value="Ribosomal_L16_L10e"/>
    <property type="match status" value="1"/>
</dbReference>
<dbReference type="PANTHER" id="PTHR12220:SF13">
    <property type="entry name" value="LARGE RIBOSOMAL SUBUNIT PROTEIN UL16M"/>
    <property type="match status" value="1"/>
</dbReference>
<dbReference type="GO" id="GO:0003735">
    <property type="term" value="F:structural constituent of ribosome"/>
    <property type="evidence" value="ECO:0007669"/>
    <property type="project" value="InterPro"/>
</dbReference>
<proteinExistence type="inferred from homology"/>
<sequence>MLFPKKVKRIKMHKRNSLKRSSKTLELTKGNFGVKAITNGRITVQQLEAARQTMVKKSKKSGKIWLRIFPDLAITSKPAEVRMGKGKGAFDFWCCPIKAGRIIFEFEGIQKSLAYEVARVGSKKLSVHTKFITQNNKI</sequence>
<organism evidence="5">
    <name type="scientific">Proteomonas sulcata</name>
    <dbReference type="NCBI Taxonomy" id="77928"/>
    <lineage>
        <taxon>Eukaryota</taxon>
        <taxon>Cryptophyceae</taxon>
        <taxon>Pyrenomonadales</taxon>
        <taxon>Geminigeraceae</taxon>
        <taxon>Proteomonas</taxon>
    </lineage>
</organism>
<keyword evidence="5" id="KW-0496">Mitochondrion</keyword>
<dbReference type="PANTHER" id="PTHR12220">
    <property type="entry name" value="50S/60S RIBOSOMAL PROTEIN L16"/>
    <property type="match status" value="1"/>
</dbReference>
<gene>
    <name evidence="5" type="primary">rpl16</name>
    <name evidence="5" type="ORF">PsulMt_p019</name>
</gene>
<dbReference type="GO" id="GO:1990904">
    <property type="term" value="C:ribonucleoprotein complex"/>
    <property type="evidence" value="ECO:0007669"/>
    <property type="project" value="UniProtKB-KW"/>
</dbReference>
<dbReference type="NCBIfam" id="TIGR01164">
    <property type="entry name" value="rplP_bact"/>
    <property type="match status" value="1"/>
</dbReference>
<dbReference type="SUPFAM" id="SSF54686">
    <property type="entry name" value="Ribosomal protein L16p/L10e"/>
    <property type="match status" value="1"/>
</dbReference>
<keyword evidence="2 4" id="KW-0689">Ribosomal protein</keyword>
<keyword evidence="3 4" id="KW-0687">Ribonucleoprotein</keyword>
<evidence type="ECO:0000256" key="1">
    <source>
        <dbReference type="ARBA" id="ARBA00008931"/>
    </source>
</evidence>
<dbReference type="GO" id="GO:0005840">
    <property type="term" value="C:ribosome"/>
    <property type="evidence" value="ECO:0007669"/>
    <property type="project" value="UniProtKB-KW"/>
</dbReference>
<dbReference type="InterPro" id="IPR047873">
    <property type="entry name" value="Ribosomal_uL16"/>
</dbReference>
<reference evidence="5" key="1">
    <citation type="journal article" date="2018" name="BMC Genomics">
        <title>Comparative mitochondrial genomics of cryptophyte algae: gene shuffling and dynamic mobile genetic elements.</title>
        <authorList>
            <person name="Kim J.I."/>
            <person name="Yoon H.S."/>
            <person name="Yi G."/>
            <person name="Shin W."/>
            <person name="Archibald J.M."/>
        </authorList>
    </citation>
    <scope>NUCLEOTIDE SEQUENCE</scope>
    <source>
        <strain evidence="5">CCMP705</strain>
    </source>
</reference>
<dbReference type="InterPro" id="IPR016180">
    <property type="entry name" value="Ribosomal_uL16_dom"/>
</dbReference>
<dbReference type="InterPro" id="IPR020798">
    <property type="entry name" value="Ribosomal_uL16_CS"/>
</dbReference>
<dbReference type="GO" id="GO:0019843">
    <property type="term" value="F:rRNA binding"/>
    <property type="evidence" value="ECO:0007669"/>
    <property type="project" value="InterPro"/>
</dbReference>
<dbReference type="Pfam" id="PF00252">
    <property type="entry name" value="Ribosomal_L16"/>
    <property type="match status" value="1"/>
</dbReference>
<dbReference type="PROSITE" id="PS00586">
    <property type="entry name" value="RIBOSOMAL_L16_1"/>
    <property type="match status" value="1"/>
</dbReference>
<dbReference type="EMBL" id="MG680945">
    <property type="protein sequence ID" value="AVM81195.1"/>
    <property type="molecule type" value="Genomic_DNA"/>
</dbReference>
<dbReference type="InterPro" id="IPR000114">
    <property type="entry name" value="Ribosomal_uL16_bact-type"/>
</dbReference>
<accession>A0A2P1G8A9</accession>
<dbReference type="GeneID" id="36493149"/>
<dbReference type="PRINTS" id="PR00060">
    <property type="entry name" value="RIBOSOMALL16"/>
</dbReference>
<dbReference type="AlphaFoldDB" id="A0A2P1G8A9"/>
<evidence type="ECO:0000313" key="5">
    <source>
        <dbReference type="EMBL" id="AVM81195.1"/>
    </source>
</evidence>
<dbReference type="Gene3D" id="3.90.1170.10">
    <property type="entry name" value="Ribosomal protein L10e/L16"/>
    <property type="match status" value="1"/>
</dbReference>
<dbReference type="PROSITE" id="PS00701">
    <property type="entry name" value="RIBOSOMAL_L16_2"/>
    <property type="match status" value="1"/>
</dbReference>
<dbReference type="GO" id="GO:0006412">
    <property type="term" value="P:translation"/>
    <property type="evidence" value="ECO:0007669"/>
    <property type="project" value="InterPro"/>
</dbReference>
<comment type="similarity">
    <text evidence="1 4">Belongs to the universal ribosomal protein uL16 family.</text>
</comment>
<evidence type="ECO:0000256" key="3">
    <source>
        <dbReference type="ARBA" id="ARBA00023274"/>
    </source>
</evidence>
<dbReference type="InterPro" id="IPR036920">
    <property type="entry name" value="Ribosomal_uL16_sf"/>
</dbReference>
<dbReference type="RefSeq" id="YP_009476702.1">
    <property type="nucleotide sequence ID" value="NC_037453.1"/>
</dbReference>